<proteinExistence type="predicted"/>
<evidence type="ECO:0000259" key="1">
    <source>
        <dbReference type="Pfam" id="PF00535"/>
    </source>
</evidence>
<name>A0A6J7BV43_9ZZZZ</name>
<dbReference type="PANTHER" id="PTHR43685:SF11">
    <property type="entry name" value="GLYCOSYLTRANSFERASE TAGX-RELATED"/>
    <property type="match status" value="1"/>
</dbReference>
<evidence type="ECO:0000313" key="5">
    <source>
        <dbReference type="EMBL" id="CAB4847713.1"/>
    </source>
</evidence>
<protein>
    <submittedName>
        <fullName evidence="5">Unannotated protein</fullName>
    </submittedName>
</protein>
<dbReference type="AlphaFoldDB" id="A0A6J7BV43"/>
<dbReference type="EMBL" id="CAFBMT010000033">
    <property type="protein sequence ID" value="CAB4956774.1"/>
    <property type="molecule type" value="Genomic_DNA"/>
</dbReference>
<dbReference type="InterPro" id="IPR050834">
    <property type="entry name" value="Glycosyltransf_2"/>
</dbReference>
<dbReference type="SUPFAM" id="SSF53448">
    <property type="entry name" value="Nucleotide-diphospho-sugar transferases"/>
    <property type="match status" value="1"/>
</dbReference>
<evidence type="ECO:0000313" key="3">
    <source>
        <dbReference type="EMBL" id="CAB4745500.1"/>
    </source>
</evidence>
<evidence type="ECO:0000313" key="2">
    <source>
        <dbReference type="EMBL" id="CAB4365451.1"/>
    </source>
</evidence>
<dbReference type="CDD" id="cd00761">
    <property type="entry name" value="Glyco_tranf_GTA_type"/>
    <property type="match status" value="1"/>
</dbReference>
<gene>
    <name evidence="3" type="ORF">UFOPK2656_03202</name>
    <name evidence="4" type="ORF">UFOPK3099_02258</name>
    <name evidence="5" type="ORF">UFOPK3267_00538</name>
    <name evidence="6" type="ORF">UFOPK3651_03236</name>
    <name evidence="2" type="ORF">UFOPK4189_03196</name>
</gene>
<dbReference type="InterPro" id="IPR029044">
    <property type="entry name" value="Nucleotide-diphossugar_trans"/>
</dbReference>
<evidence type="ECO:0000313" key="6">
    <source>
        <dbReference type="EMBL" id="CAB4956774.1"/>
    </source>
</evidence>
<feature type="domain" description="Glycosyltransferase 2-like" evidence="1">
    <location>
        <begin position="19"/>
        <end position="141"/>
    </location>
</feature>
<dbReference type="PANTHER" id="PTHR43685">
    <property type="entry name" value="GLYCOSYLTRANSFERASE"/>
    <property type="match status" value="1"/>
</dbReference>
<dbReference type="EMBL" id="CAFAAV010000212">
    <property type="protein sequence ID" value="CAB4832782.1"/>
    <property type="molecule type" value="Genomic_DNA"/>
</dbReference>
<sequence length="379" mass="42248">MRLPELLPLPELPTDVVVSVVVSAHNYGVYLPTLIASITAQTYTGWECVVVDDGSTDDTVEIVELACRTEPRVRLISKANEGALSCLRAALPQTTGQIVCLLDADDELTPDRLHAVVTEMRVHPTIGFVVHPLYVVDAQRNVLGVMPLTGRQPSGDLRTALAAAGGSLNGLGVTSGMAIRREILEWLHTRDLLHANCNNVDEFIRRCVPLLTEVAALDRPLGLRRLHGTNISAHDHQSLLQVLDNEQNNCTQLRNIQQTLLNQLGLSDLIDPSNDPDTLSMAYVRSRLEGRRHDISRHAFFTSESFAALSRYRRWYWHIAARMPDAMLTRMVDSIYSPLGLKPVLNHLRARRALRHHVPDGLRVARTRTVLGHVLRGDW</sequence>
<dbReference type="Pfam" id="PF00535">
    <property type="entry name" value="Glycos_transf_2"/>
    <property type="match status" value="1"/>
</dbReference>
<dbReference type="EMBL" id="CAFBIY010000019">
    <property type="protein sequence ID" value="CAB4847713.1"/>
    <property type="molecule type" value="Genomic_DNA"/>
</dbReference>
<dbReference type="EMBL" id="CAEZYF010000032">
    <property type="protein sequence ID" value="CAB4745500.1"/>
    <property type="molecule type" value="Genomic_DNA"/>
</dbReference>
<dbReference type="InterPro" id="IPR001173">
    <property type="entry name" value="Glyco_trans_2-like"/>
</dbReference>
<dbReference type="EMBL" id="CAESGF010000032">
    <property type="protein sequence ID" value="CAB4365451.1"/>
    <property type="molecule type" value="Genomic_DNA"/>
</dbReference>
<organism evidence="5">
    <name type="scientific">freshwater metagenome</name>
    <dbReference type="NCBI Taxonomy" id="449393"/>
    <lineage>
        <taxon>unclassified sequences</taxon>
        <taxon>metagenomes</taxon>
        <taxon>ecological metagenomes</taxon>
    </lineage>
</organism>
<accession>A0A6J7BV43</accession>
<dbReference type="Gene3D" id="3.90.550.10">
    <property type="entry name" value="Spore Coat Polysaccharide Biosynthesis Protein SpsA, Chain A"/>
    <property type="match status" value="1"/>
</dbReference>
<evidence type="ECO:0000313" key="4">
    <source>
        <dbReference type="EMBL" id="CAB4832782.1"/>
    </source>
</evidence>
<reference evidence="5" key="1">
    <citation type="submission" date="2020-05" db="EMBL/GenBank/DDBJ databases">
        <authorList>
            <person name="Chiriac C."/>
            <person name="Salcher M."/>
            <person name="Ghai R."/>
            <person name="Kavagutti S V."/>
        </authorList>
    </citation>
    <scope>NUCLEOTIDE SEQUENCE</scope>
</reference>